<accession>A0A644WTC3</accession>
<dbReference type="AlphaFoldDB" id="A0A644WTC3"/>
<dbReference type="EMBL" id="VSSQ01001128">
    <property type="protein sequence ID" value="MPM05404.1"/>
    <property type="molecule type" value="Genomic_DNA"/>
</dbReference>
<proteinExistence type="predicted"/>
<protein>
    <submittedName>
        <fullName evidence="1">Uncharacterized protein</fullName>
    </submittedName>
</protein>
<comment type="caution">
    <text evidence="1">The sequence shown here is derived from an EMBL/GenBank/DDBJ whole genome shotgun (WGS) entry which is preliminary data.</text>
</comment>
<gene>
    <name evidence="1" type="ORF">SDC9_51694</name>
</gene>
<reference evidence="1" key="1">
    <citation type="submission" date="2019-08" db="EMBL/GenBank/DDBJ databases">
        <authorList>
            <person name="Kucharzyk K."/>
            <person name="Murdoch R.W."/>
            <person name="Higgins S."/>
            <person name="Loffler F."/>
        </authorList>
    </citation>
    <scope>NUCLEOTIDE SEQUENCE</scope>
</reference>
<sequence>MGITLDDLSGVGLDELVYLNEYDAYYNFTSDAGAGIFVCTSGETQGDIVRLFGDTATLTLKKQGDGFLIVSHQLTEEVTDGNRDADEIGLVADGVDVPDTVLAAAKAQVAKYFKTACADQPDCEYVNWRIELLDWTYTYEDLDGLTLNIYRMNYEFLSEAPENVVLAGGMYITDDNWFCPTYPNCTYLIFNADDSFYFSAVMENDCEPGDEIFTADLSAMRLSESALKSAGGEFITSSDIDRDGQEETFFFDKTQMESGRCVTLRIYNDLGYEIWSEDANLSHAGWNSLFLCTLDGEPYLLRYTPSMYQGDCTYTYTLFTLEGGSEKVYQTNTLEFDINGTKALDASGMVAFADEVNALLAKSTLLLSSEGGTYSFGPASADGFMEEFSWLEEGPNLKSLYLPDDDLQTKLEKFSEHAVFNHG</sequence>
<evidence type="ECO:0000313" key="1">
    <source>
        <dbReference type="EMBL" id="MPM05404.1"/>
    </source>
</evidence>
<name>A0A644WTC3_9ZZZZ</name>
<organism evidence="1">
    <name type="scientific">bioreactor metagenome</name>
    <dbReference type="NCBI Taxonomy" id="1076179"/>
    <lineage>
        <taxon>unclassified sequences</taxon>
        <taxon>metagenomes</taxon>
        <taxon>ecological metagenomes</taxon>
    </lineage>
</organism>